<reference evidence="1 2" key="1">
    <citation type="journal article" date="2013" name="Genome Biol. Evol.">
        <title>Life in an arsenic-containing gold mine: genome and physiology of the autotrophic arsenite-oxidizing bacterium rhizobium sp. NT-26.</title>
        <authorList>
            <person name="Andres J."/>
            <person name="Arsene-Ploetze F."/>
            <person name="Barbe V."/>
            <person name="Brochier-Armanet C."/>
            <person name="Cleiss-Arnold J."/>
            <person name="Coppee J.Y."/>
            <person name="Dillies M.A."/>
            <person name="Geist"/>
            <person name="L"/>
            <person name="Joublin A."/>
            <person name="Koechler S."/>
            <person name="Lassalle F."/>
            <person name="Marchal M."/>
            <person name="Medigue C."/>
            <person name="Muller D."/>
            <person name="Nesme X."/>
            <person name="Plewniak F."/>
            <person name="Proux C."/>
            <person name="Ramirez-Bahena M.H."/>
            <person name="Schenowitz C."/>
            <person name="Sismeiro O."/>
            <person name="Vallenet D."/>
            <person name="Santini J.M."/>
            <person name="Bertin P.N."/>
        </authorList>
    </citation>
    <scope>NUCLEOTIDE SEQUENCE [LARGE SCALE GENOMIC DNA]</scope>
    <source>
        <strain evidence="1 2">NT-26</strain>
    </source>
</reference>
<evidence type="ECO:0000313" key="1">
    <source>
        <dbReference type="EMBL" id="CCF19127.1"/>
    </source>
</evidence>
<dbReference type="STRING" id="1125847.NT26_1403"/>
<name>L0NFR1_9HYPH</name>
<dbReference type="KEGG" id="rht:NT26_1403"/>
<sequence length="159" mass="17609">MDDERELIGTEVWVCMTIYTPANTEEEAALAVSTDYAGSLEKPDTLDMLDGVDIPLEGEDFISSAITLYGLADDSELLPTGSKAELERLRAEKAMVLSVIEEILPGCIDEGRWLGPDGEECEEHDEGADWYRYTEEEQTAWLASVGSSLLDLRTKLETQ</sequence>
<dbReference type="EMBL" id="FO082820">
    <property type="protein sequence ID" value="CCF19127.1"/>
    <property type="molecule type" value="Genomic_DNA"/>
</dbReference>
<organism evidence="1 2">
    <name type="scientific">Pseudorhizobium banfieldiae</name>
    <dbReference type="NCBI Taxonomy" id="1125847"/>
    <lineage>
        <taxon>Bacteria</taxon>
        <taxon>Pseudomonadati</taxon>
        <taxon>Pseudomonadota</taxon>
        <taxon>Alphaproteobacteria</taxon>
        <taxon>Hyphomicrobiales</taxon>
        <taxon>Rhizobiaceae</taxon>
        <taxon>Rhizobium/Agrobacterium group</taxon>
        <taxon>Pseudorhizobium</taxon>
    </lineage>
</organism>
<proteinExistence type="predicted"/>
<evidence type="ECO:0000313" key="2">
    <source>
        <dbReference type="Proteomes" id="UP000010792"/>
    </source>
</evidence>
<gene>
    <name evidence="1" type="ORF">NT26_1403</name>
</gene>
<dbReference type="AlphaFoldDB" id="L0NFR1"/>
<accession>L0NFR1</accession>
<keyword evidence="2" id="KW-1185">Reference proteome</keyword>
<protein>
    <submittedName>
        <fullName evidence="1">Uncharacterized protein</fullName>
    </submittedName>
</protein>
<dbReference type="RefSeq" id="WP_052638022.1">
    <property type="nucleotide sequence ID" value="NZ_FO082820.1"/>
</dbReference>
<dbReference type="Proteomes" id="UP000010792">
    <property type="component" value="Chromosome"/>
</dbReference>